<name>A0ABD4TL53_9EURY</name>
<dbReference type="InterPro" id="IPR003594">
    <property type="entry name" value="HATPase_dom"/>
</dbReference>
<feature type="transmembrane region" description="Helical" evidence="12">
    <location>
        <begin position="83"/>
        <end position="102"/>
    </location>
</feature>
<evidence type="ECO:0000256" key="6">
    <source>
        <dbReference type="ARBA" id="ARBA00022741"/>
    </source>
</evidence>
<dbReference type="InterPro" id="IPR036890">
    <property type="entry name" value="HATPase_C_sf"/>
</dbReference>
<keyword evidence="5 12" id="KW-0812">Transmembrane</keyword>
<dbReference type="InterPro" id="IPR013656">
    <property type="entry name" value="PAS_4"/>
</dbReference>
<dbReference type="Pfam" id="PF16927">
    <property type="entry name" value="HisKA_7TM"/>
    <property type="match status" value="1"/>
</dbReference>
<feature type="transmembrane region" description="Helical" evidence="12">
    <location>
        <begin position="24"/>
        <end position="46"/>
    </location>
</feature>
<dbReference type="GO" id="GO:0004673">
    <property type="term" value="F:protein histidine kinase activity"/>
    <property type="evidence" value="ECO:0007669"/>
    <property type="project" value="UniProtKB-EC"/>
</dbReference>
<evidence type="ECO:0000256" key="7">
    <source>
        <dbReference type="ARBA" id="ARBA00022777"/>
    </source>
</evidence>
<keyword evidence="7" id="KW-0418">Kinase</keyword>
<evidence type="ECO:0000256" key="11">
    <source>
        <dbReference type="ARBA" id="ARBA00023136"/>
    </source>
</evidence>
<proteinExistence type="predicted"/>
<dbReference type="PRINTS" id="PR00344">
    <property type="entry name" value="BCTRLSENSOR"/>
</dbReference>
<dbReference type="AlphaFoldDB" id="A0ABD4TL53"/>
<organism evidence="15 16">
    <name type="scientific">Methanocalculus taiwanensis</name>
    <dbReference type="NCBI Taxonomy" id="106207"/>
    <lineage>
        <taxon>Archaea</taxon>
        <taxon>Methanobacteriati</taxon>
        <taxon>Methanobacteriota</taxon>
        <taxon>Stenosarchaea group</taxon>
        <taxon>Methanomicrobia</taxon>
        <taxon>Methanomicrobiales</taxon>
        <taxon>Methanocalculaceae</taxon>
        <taxon>Methanocalculus</taxon>
    </lineage>
</organism>
<dbReference type="Pfam" id="PF08448">
    <property type="entry name" value="PAS_4"/>
    <property type="match status" value="1"/>
</dbReference>
<keyword evidence="6" id="KW-0547">Nucleotide-binding</keyword>
<dbReference type="EMBL" id="VOTZ01000061">
    <property type="protein sequence ID" value="MCQ1539629.1"/>
    <property type="molecule type" value="Genomic_DNA"/>
</dbReference>
<dbReference type="PROSITE" id="PS50112">
    <property type="entry name" value="PAS"/>
    <property type="match status" value="1"/>
</dbReference>
<evidence type="ECO:0000313" key="15">
    <source>
        <dbReference type="EMBL" id="MCQ1539629.1"/>
    </source>
</evidence>
<dbReference type="RefSeq" id="WP_255333602.1">
    <property type="nucleotide sequence ID" value="NZ_VOTZ01000061.1"/>
</dbReference>
<feature type="domain" description="Histidine kinase" evidence="13">
    <location>
        <begin position="320"/>
        <end position="418"/>
    </location>
</feature>
<dbReference type="GO" id="GO:0016020">
    <property type="term" value="C:membrane"/>
    <property type="evidence" value="ECO:0007669"/>
    <property type="project" value="UniProtKB-SubCell"/>
</dbReference>
<feature type="domain" description="PAS" evidence="14">
    <location>
        <begin position="112"/>
        <end position="159"/>
    </location>
</feature>
<evidence type="ECO:0000256" key="10">
    <source>
        <dbReference type="ARBA" id="ARBA00023012"/>
    </source>
</evidence>
<dbReference type="SMART" id="SM00387">
    <property type="entry name" value="HATPase_c"/>
    <property type="match status" value="1"/>
</dbReference>
<dbReference type="SUPFAM" id="SSF55785">
    <property type="entry name" value="PYP-like sensor domain (PAS domain)"/>
    <property type="match status" value="1"/>
</dbReference>
<keyword evidence="8" id="KW-0067">ATP-binding</keyword>
<evidence type="ECO:0000256" key="9">
    <source>
        <dbReference type="ARBA" id="ARBA00022989"/>
    </source>
</evidence>
<comment type="subcellular location">
    <subcellularLocation>
        <location evidence="2">Membrane</location>
        <topology evidence="2">Multi-pass membrane protein</topology>
    </subcellularLocation>
</comment>
<evidence type="ECO:0000256" key="2">
    <source>
        <dbReference type="ARBA" id="ARBA00004141"/>
    </source>
</evidence>
<comment type="caution">
    <text evidence="15">The sequence shown here is derived from an EMBL/GenBank/DDBJ whole genome shotgun (WGS) entry which is preliminary data.</text>
</comment>
<dbReference type="Proteomes" id="UP001524383">
    <property type="component" value="Unassembled WGS sequence"/>
</dbReference>
<dbReference type="InterPro" id="IPR004358">
    <property type="entry name" value="Sig_transdc_His_kin-like_C"/>
</dbReference>
<evidence type="ECO:0000313" key="16">
    <source>
        <dbReference type="Proteomes" id="UP001524383"/>
    </source>
</evidence>
<dbReference type="InterPro" id="IPR000014">
    <property type="entry name" value="PAS"/>
</dbReference>
<feature type="transmembrane region" description="Helical" evidence="12">
    <location>
        <begin position="58"/>
        <end position="77"/>
    </location>
</feature>
<dbReference type="InterPro" id="IPR050351">
    <property type="entry name" value="BphY/WalK/GraS-like"/>
</dbReference>
<dbReference type="Gene3D" id="3.30.565.10">
    <property type="entry name" value="Histidine kinase-like ATPase, C-terminal domain"/>
    <property type="match status" value="1"/>
</dbReference>
<keyword evidence="9 12" id="KW-1133">Transmembrane helix</keyword>
<dbReference type="GO" id="GO:0005524">
    <property type="term" value="F:ATP binding"/>
    <property type="evidence" value="ECO:0007669"/>
    <property type="project" value="UniProtKB-KW"/>
</dbReference>
<accession>A0ABD4TL53</accession>
<evidence type="ECO:0000256" key="8">
    <source>
        <dbReference type="ARBA" id="ARBA00022840"/>
    </source>
</evidence>
<evidence type="ECO:0000259" key="14">
    <source>
        <dbReference type="PROSITE" id="PS50112"/>
    </source>
</evidence>
<dbReference type="PANTHER" id="PTHR42878:SF7">
    <property type="entry name" value="SENSOR HISTIDINE KINASE GLRK"/>
    <property type="match status" value="1"/>
</dbReference>
<dbReference type="CDD" id="cd00075">
    <property type="entry name" value="HATPase"/>
    <property type="match status" value="1"/>
</dbReference>
<dbReference type="Gene3D" id="3.30.450.20">
    <property type="entry name" value="PAS domain"/>
    <property type="match status" value="1"/>
</dbReference>
<reference evidence="15 16" key="1">
    <citation type="submission" date="2019-08" db="EMBL/GenBank/DDBJ databases">
        <authorList>
            <person name="Chen S.-C."/>
            <person name="Lai M.-C."/>
            <person name="You Y.-T."/>
        </authorList>
    </citation>
    <scope>NUCLEOTIDE SEQUENCE [LARGE SCALE GENOMIC DNA]</scope>
    <source>
        <strain evidence="15 16">P2F9704a</strain>
    </source>
</reference>
<dbReference type="GO" id="GO:0000160">
    <property type="term" value="P:phosphorelay signal transduction system"/>
    <property type="evidence" value="ECO:0007669"/>
    <property type="project" value="UniProtKB-KW"/>
</dbReference>
<dbReference type="SUPFAM" id="SSF55874">
    <property type="entry name" value="ATPase domain of HSP90 chaperone/DNA topoisomerase II/histidine kinase"/>
    <property type="match status" value="1"/>
</dbReference>
<evidence type="ECO:0000256" key="4">
    <source>
        <dbReference type="ARBA" id="ARBA00022679"/>
    </source>
</evidence>
<keyword evidence="10" id="KW-0902">Two-component regulatory system</keyword>
<gene>
    <name evidence="15" type="ORF">FTO68_11685</name>
</gene>
<evidence type="ECO:0000256" key="12">
    <source>
        <dbReference type="SAM" id="Phobius"/>
    </source>
</evidence>
<keyword evidence="4" id="KW-0808">Transferase</keyword>
<sequence>MFYTSVSTYAVGDLILFLLEYGPFFWVHTGYVYLLTGFTIFLLIIAWMDYPSLYRRQIGILILVILLPVVTDGVFIAKFGPFPGLQITPVILMLVSGILLFASSRYRLFSVLPRTQARIPEQLNDGLLIMNPDGIVIYMNPSAEGYLSIASDEAVGKKLADISPLLRVDNGVKEISVHDGTILEVWKNPLLRTHASEEIIILHDITIRRRAEKGLREANRQLSLLSSITRHDILNQITVVQGYIELSRDQIADSELSRYLGEMKRATDNIRYEIEFTRIYQDLGTQEPQWQEIDFILRVPRTIRLSCECDGYAIYADPMLPKVFENLFDNALRHGGRVTEISVICGEVEGSLVIAVEDDGTGIAPEEKERIFERGYGKNTGFGLFLVRDILAITGITIHEDGVPGEGARFVMIVPEGGWRVNRG</sequence>
<dbReference type="InterPro" id="IPR005467">
    <property type="entry name" value="His_kinase_dom"/>
</dbReference>
<dbReference type="PROSITE" id="PS50109">
    <property type="entry name" value="HIS_KIN"/>
    <property type="match status" value="1"/>
</dbReference>
<evidence type="ECO:0000256" key="5">
    <source>
        <dbReference type="ARBA" id="ARBA00022692"/>
    </source>
</evidence>
<dbReference type="EC" id="2.7.13.3" evidence="3"/>
<evidence type="ECO:0000256" key="1">
    <source>
        <dbReference type="ARBA" id="ARBA00000085"/>
    </source>
</evidence>
<dbReference type="PANTHER" id="PTHR42878">
    <property type="entry name" value="TWO-COMPONENT HISTIDINE KINASE"/>
    <property type="match status" value="1"/>
</dbReference>
<keyword evidence="11 12" id="KW-0472">Membrane</keyword>
<protein>
    <recommendedName>
        <fullName evidence="3">histidine kinase</fullName>
        <ecNumber evidence="3">2.7.13.3</ecNumber>
    </recommendedName>
</protein>
<dbReference type="InterPro" id="IPR031621">
    <property type="entry name" value="HisKA_7TM"/>
</dbReference>
<keyword evidence="16" id="KW-1185">Reference proteome</keyword>
<dbReference type="InterPro" id="IPR035965">
    <property type="entry name" value="PAS-like_dom_sf"/>
</dbReference>
<dbReference type="Pfam" id="PF02518">
    <property type="entry name" value="HATPase_c"/>
    <property type="match status" value="1"/>
</dbReference>
<evidence type="ECO:0000256" key="3">
    <source>
        <dbReference type="ARBA" id="ARBA00012438"/>
    </source>
</evidence>
<comment type="catalytic activity">
    <reaction evidence="1">
        <text>ATP + protein L-histidine = ADP + protein N-phospho-L-histidine.</text>
        <dbReference type="EC" id="2.7.13.3"/>
    </reaction>
</comment>
<evidence type="ECO:0000259" key="13">
    <source>
        <dbReference type="PROSITE" id="PS50109"/>
    </source>
</evidence>